<dbReference type="GO" id="GO:0015031">
    <property type="term" value="P:protein transport"/>
    <property type="evidence" value="ECO:0007669"/>
    <property type="project" value="InterPro"/>
</dbReference>
<evidence type="ECO:0000256" key="8">
    <source>
        <dbReference type="ARBA" id="ARBA00023136"/>
    </source>
</evidence>
<dbReference type="EMBL" id="FXAM01000001">
    <property type="protein sequence ID" value="SMF95042.1"/>
    <property type="molecule type" value="Genomic_DNA"/>
</dbReference>
<keyword evidence="5 9" id="KW-0997">Cell inner membrane</keyword>
<dbReference type="InterPro" id="IPR058982">
    <property type="entry name" value="Beta-barrel_AprE"/>
</dbReference>
<evidence type="ECO:0000313" key="13">
    <source>
        <dbReference type="EMBL" id="SMF95042.1"/>
    </source>
</evidence>
<dbReference type="NCBIfam" id="TIGR01843">
    <property type="entry name" value="type_I_hlyD"/>
    <property type="match status" value="1"/>
</dbReference>
<evidence type="ECO:0000256" key="3">
    <source>
        <dbReference type="ARBA" id="ARBA00022448"/>
    </source>
</evidence>
<keyword evidence="4 9" id="KW-1003">Cell membrane</keyword>
<evidence type="ECO:0000256" key="4">
    <source>
        <dbReference type="ARBA" id="ARBA00022475"/>
    </source>
</evidence>
<evidence type="ECO:0000259" key="11">
    <source>
        <dbReference type="Pfam" id="PF25994"/>
    </source>
</evidence>
<evidence type="ECO:0000256" key="1">
    <source>
        <dbReference type="ARBA" id="ARBA00004377"/>
    </source>
</evidence>
<feature type="transmembrane region" description="Helical" evidence="9">
    <location>
        <begin position="20"/>
        <end position="45"/>
    </location>
</feature>
<evidence type="ECO:0000256" key="6">
    <source>
        <dbReference type="ARBA" id="ARBA00022692"/>
    </source>
</evidence>
<keyword evidence="8 9" id="KW-0472">Membrane</keyword>
<feature type="domain" description="AprE-like beta-barrel" evidence="12">
    <location>
        <begin position="322"/>
        <end position="413"/>
    </location>
</feature>
<keyword evidence="7 9" id="KW-1133">Transmembrane helix</keyword>
<comment type="subcellular location">
    <subcellularLocation>
        <location evidence="1 9">Cell inner membrane</location>
        <topology evidence="1 9">Single-pass membrane protein</topology>
    </subcellularLocation>
</comment>
<dbReference type="GO" id="GO:0005886">
    <property type="term" value="C:plasma membrane"/>
    <property type="evidence" value="ECO:0007669"/>
    <property type="project" value="UniProtKB-SubCell"/>
</dbReference>
<dbReference type="Gene3D" id="2.40.50.100">
    <property type="match status" value="1"/>
</dbReference>
<keyword evidence="14" id="KW-1185">Reference proteome</keyword>
<evidence type="ECO:0000313" key="14">
    <source>
        <dbReference type="Proteomes" id="UP000192923"/>
    </source>
</evidence>
<dbReference type="AlphaFoldDB" id="A0A1Y6D3B9"/>
<keyword evidence="3 9" id="KW-0813">Transport</keyword>
<dbReference type="Pfam" id="PF25994">
    <property type="entry name" value="HH_AprE"/>
    <property type="match status" value="1"/>
</dbReference>
<dbReference type="STRING" id="1760988.SAMN02949497_2386"/>
<feature type="domain" description="AprE-like long alpha-helical hairpin" evidence="11">
    <location>
        <begin position="91"/>
        <end position="278"/>
    </location>
</feature>
<dbReference type="InterPro" id="IPR010129">
    <property type="entry name" value="T1SS_HlyD"/>
</dbReference>
<dbReference type="InterPro" id="IPR050739">
    <property type="entry name" value="MFP"/>
</dbReference>
<evidence type="ECO:0000256" key="7">
    <source>
        <dbReference type="ARBA" id="ARBA00022989"/>
    </source>
</evidence>
<dbReference type="PANTHER" id="PTHR30386">
    <property type="entry name" value="MEMBRANE FUSION SUBUNIT OF EMRAB-TOLC MULTIDRUG EFFLUX PUMP"/>
    <property type="match status" value="1"/>
</dbReference>
<evidence type="ECO:0000256" key="5">
    <source>
        <dbReference type="ARBA" id="ARBA00022519"/>
    </source>
</evidence>
<dbReference type="Gene3D" id="2.40.30.170">
    <property type="match status" value="1"/>
</dbReference>
<dbReference type="PANTHER" id="PTHR30386:SF17">
    <property type="entry name" value="ALKALINE PROTEASE SECRETION PROTEIN APRE"/>
    <property type="match status" value="1"/>
</dbReference>
<name>A0A1Y6D3B9_9GAMM</name>
<keyword evidence="10" id="KW-0175">Coiled coil</keyword>
<organism evidence="13 14">
    <name type="scientific">Methylomagnum ishizawai</name>
    <dbReference type="NCBI Taxonomy" id="1760988"/>
    <lineage>
        <taxon>Bacteria</taxon>
        <taxon>Pseudomonadati</taxon>
        <taxon>Pseudomonadota</taxon>
        <taxon>Gammaproteobacteria</taxon>
        <taxon>Methylococcales</taxon>
        <taxon>Methylococcaceae</taxon>
        <taxon>Methylomagnum</taxon>
    </lineage>
</organism>
<dbReference type="InterPro" id="IPR058781">
    <property type="entry name" value="HH_AprE-like"/>
</dbReference>
<dbReference type="Pfam" id="PF26002">
    <property type="entry name" value="Beta-barrel_AprE"/>
    <property type="match status" value="1"/>
</dbReference>
<proteinExistence type="inferred from homology"/>
<protein>
    <recommendedName>
        <fullName evidence="9">Membrane fusion protein (MFP) family protein</fullName>
    </recommendedName>
</protein>
<dbReference type="Proteomes" id="UP000192923">
    <property type="component" value="Unassembled WGS sequence"/>
</dbReference>
<sequence length="437" mass="49062">MLTVTFDETGEASRIVRVGMFIIIFFVGGFAAWAFMAPIQGAVVAEGIIKIETKRKTIQHLEGGVIREILVHEGQYVNQGDPLVILEDAEVKANLTILHDQLNALLAKEARLQAEQRFADKLEFPSELLASQDPKVREMLTNEKTLFLSKKKSVDEQIAITRQEMVEVSREAEGYQLEVKETERSIRLKEERVAMGEALSSKQFVDRSTYMGWQEALADMRANLGQTIGKLGASLQAHKELELRIINLRNEYIRLADDELKETKSIIFELQQKIQPAELAVQRFRVIAPSDGQVIDLKVSTIGGVIRPGDALMDLVPKQQELLMEVKVMTKDIELVHVNQHADIQLLAYNSRTVPHIAGTVIYVSGDALEDKSNPSAPYYFLAHIRADADMLKDLPEVSLAPGMPLSAFIQTKSKTFFDIIFKTFEESVSRGLRQEA</sequence>
<dbReference type="PRINTS" id="PR01490">
    <property type="entry name" value="RTXTOXIND"/>
</dbReference>
<feature type="coiled-coil region" evidence="10">
    <location>
        <begin position="165"/>
        <end position="192"/>
    </location>
</feature>
<evidence type="ECO:0000256" key="10">
    <source>
        <dbReference type="SAM" id="Coils"/>
    </source>
</evidence>
<evidence type="ECO:0000259" key="12">
    <source>
        <dbReference type="Pfam" id="PF26002"/>
    </source>
</evidence>
<evidence type="ECO:0000256" key="9">
    <source>
        <dbReference type="RuleBase" id="RU365093"/>
    </source>
</evidence>
<gene>
    <name evidence="13" type="ORF">SAMN02949497_2386</name>
</gene>
<dbReference type="RefSeq" id="WP_085212939.1">
    <property type="nucleotide sequence ID" value="NZ_FXAM01000001.1"/>
</dbReference>
<reference evidence="13 14" key="1">
    <citation type="submission" date="2016-12" db="EMBL/GenBank/DDBJ databases">
        <authorList>
            <person name="Song W.-J."/>
            <person name="Kurnit D.M."/>
        </authorList>
    </citation>
    <scope>NUCLEOTIDE SEQUENCE [LARGE SCALE GENOMIC DNA]</scope>
    <source>
        <strain evidence="13 14">175</strain>
    </source>
</reference>
<comment type="similarity">
    <text evidence="2 9">Belongs to the membrane fusion protein (MFP) (TC 8.A.1) family.</text>
</comment>
<keyword evidence="6 9" id="KW-0812">Transmembrane</keyword>
<dbReference type="OrthoDB" id="9775513at2"/>
<accession>A0A1Y6D3B9</accession>
<evidence type="ECO:0000256" key="2">
    <source>
        <dbReference type="ARBA" id="ARBA00009477"/>
    </source>
</evidence>